<keyword evidence="6" id="KW-1015">Disulfide bond</keyword>
<dbReference type="InterPro" id="IPR000920">
    <property type="entry name" value="Myelin_P0-rel"/>
</dbReference>
<name>A0AAW2B3D3_CULAL</name>
<reference evidence="12 13" key="1">
    <citation type="submission" date="2024-05" db="EMBL/GenBank/DDBJ databases">
        <title>A high-quality chromosomal-level genome assembly of Topmouth culter (Culter alburnus).</title>
        <authorList>
            <person name="Zhao H."/>
        </authorList>
    </citation>
    <scope>NUCLEOTIDE SEQUENCE [LARGE SCALE GENOMIC DNA]</scope>
    <source>
        <strain evidence="12">CATC2023</strain>
        <tissue evidence="12">Muscle</tissue>
    </source>
</reference>
<dbReference type="InterPro" id="IPR021963">
    <property type="entry name" value="Tcell_CD4_Cterm"/>
</dbReference>
<accession>A0AAW2B3D3</accession>
<dbReference type="Proteomes" id="UP001479290">
    <property type="component" value="Unassembled WGS sequence"/>
</dbReference>
<evidence type="ECO:0000256" key="9">
    <source>
        <dbReference type="SAM" id="Phobius"/>
    </source>
</evidence>
<keyword evidence="5 9" id="KW-0472">Membrane</keyword>
<evidence type="ECO:0000256" key="5">
    <source>
        <dbReference type="ARBA" id="ARBA00023136"/>
    </source>
</evidence>
<comment type="caution">
    <text evidence="12">The sequence shown here is derived from an EMBL/GenBank/DDBJ whole genome shotgun (WGS) entry which is preliminary data.</text>
</comment>
<dbReference type="InterPro" id="IPR022464">
    <property type="entry name" value="Strep_pil_isopept_link"/>
</dbReference>
<dbReference type="Pfam" id="PF12104">
    <property type="entry name" value="Tcell_CD4_C"/>
    <property type="match status" value="1"/>
</dbReference>
<evidence type="ECO:0000313" key="12">
    <source>
        <dbReference type="EMBL" id="KAK9980499.1"/>
    </source>
</evidence>
<evidence type="ECO:0000256" key="1">
    <source>
        <dbReference type="ARBA" id="ARBA00004370"/>
    </source>
</evidence>
<feature type="domain" description="Streptococcal pilin isopeptide linkage" evidence="11">
    <location>
        <begin position="38"/>
        <end position="101"/>
    </location>
</feature>
<feature type="non-terminal residue" evidence="12">
    <location>
        <position position="1"/>
    </location>
</feature>
<dbReference type="PANTHER" id="PTHR13869">
    <property type="entry name" value="MYELIN P0 RELATED"/>
    <property type="match status" value="1"/>
</dbReference>
<keyword evidence="3" id="KW-0732">Signal</keyword>
<dbReference type="AlphaFoldDB" id="A0AAW2B3D3"/>
<keyword evidence="4 9" id="KW-1133">Transmembrane helix</keyword>
<evidence type="ECO:0000256" key="4">
    <source>
        <dbReference type="ARBA" id="ARBA00022989"/>
    </source>
</evidence>
<keyword evidence="13" id="KW-1185">Reference proteome</keyword>
<keyword evidence="2 9" id="KW-0812">Transmembrane</keyword>
<gene>
    <name evidence="12" type="ORF">ABG768_000104</name>
</gene>
<feature type="region of interest" description="Disordered" evidence="8">
    <location>
        <begin position="166"/>
        <end position="238"/>
    </location>
</feature>
<evidence type="ECO:0000259" key="10">
    <source>
        <dbReference type="Pfam" id="PF12104"/>
    </source>
</evidence>
<dbReference type="InterPro" id="IPR036179">
    <property type="entry name" value="Ig-like_dom_sf"/>
</dbReference>
<proteinExistence type="predicted"/>
<evidence type="ECO:0000256" key="6">
    <source>
        <dbReference type="ARBA" id="ARBA00023157"/>
    </source>
</evidence>
<organism evidence="12 13">
    <name type="scientific">Culter alburnus</name>
    <name type="common">Topmouth culter</name>
    <dbReference type="NCBI Taxonomy" id="194366"/>
    <lineage>
        <taxon>Eukaryota</taxon>
        <taxon>Metazoa</taxon>
        <taxon>Chordata</taxon>
        <taxon>Craniata</taxon>
        <taxon>Vertebrata</taxon>
        <taxon>Euteleostomi</taxon>
        <taxon>Actinopterygii</taxon>
        <taxon>Neopterygii</taxon>
        <taxon>Teleostei</taxon>
        <taxon>Ostariophysi</taxon>
        <taxon>Cypriniformes</taxon>
        <taxon>Xenocyprididae</taxon>
        <taxon>Xenocypridinae</taxon>
        <taxon>Culter</taxon>
    </lineage>
</organism>
<evidence type="ECO:0000256" key="2">
    <source>
        <dbReference type="ARBA" id="ARBA00022692"/>
    </source>
</evidence>
<dbReference type="Pfam" id="PF12892">
    <property type="entry name" value="FctA"/>
    <property type="match status" value="1"/>
</dbReference>
<evidence type="ECO:0000259" key="11">
    <source>
        <dbReference type="Pfam" id="PF12892"/>
    </source>
</evidence>
<sequence>STETCGKDLLEGTSCIMKLPEKYNNKSNEIKWTHSSSDTVIERKRGKTKSNTPGLTMEEDGSLRFQSVSLKDTGTYTYTVTSSDGTEIGKDKVEIKVYVKKTVFFTCTLTLQNGIKLCSTNTYLAILAGGGALLLLLICVLVICVCRRRQRRKKLQQDKKEFRLAYTPGHTDANRSIQTTREKPVSPTLQEDPIPRSPSPPQTPPQPKPQIRARPPPPPQDKDEENPTPIPLPRTKQH</sequence>
<dbReference type="Gene3D" id="1.20.5.900">
    <property type="entry name" value="transmembrane domain of human cd4"/>
    <property type="match status" value="1"/>
</dbReference>
<feature type="compositionally biased region" description="Pro residues" evidence="8">
    <location>
        <begin position="195"/>
        <end position="219"/>
    </location>
</feature>
<dbReference type="Gene3D" id="3.90.930.1">
    <property type="match status" value="1"/>
</dbReference>
<dbReference type="SUPFAM" id="SSF48726">
    <property type="entry name" value="Immunoglobulin"/>
    <property type="match status" value="1"/>
</dbReference>
<comment type="subcellular location">
    <subcellularLocation>
        <location evidence="1">Membrane</location>
    </subcellularLocation>
</comment>
<dbReference type="GO" id="GO:0016020">
    <property type="term" value="C:membrane"/>
    <property type="evidence" value="ECO:0007669"/>
    <property type="project" value="UniProtKB-SubCell"/>
</dbReference>
<dbReference type="EMBL" id="JAWDJR010000001">
    <property type="protein sequence ID" value="KAK9980499.1"/>
    <property type="molecule type" value="Genomic_DNA"/>
</dbReference>
<feature type="transmembrane region" description="Helical" evidence="9">
    <location>
        <begin position="123"/>
        <end position="146"/>
    </location>
</feature>
<dbReference type="PANTHER" id="PTHR13869:SF24">
    <property type="entry name" value="BASEMENT MEMBRANE-SPECIFIC HEPARAN SULFATE PROTEOGLYCAN CORE PROTEIN-LIKE"/>
    <property type="match status" value="1"/>
</dbReference>
<evidence type="ECO:0000256" key="7">
    <source>
        <dbReference type="ARBA" id="ARBA00023319"/>
    </source>
</evidence>
<evidence type="ECO:0000256" key="3">
    <source>
        <dbReference type="ARBA" id="ARBA00022729"/>
    </source>
</evidence>
<evidence type="ECO:0000313" key="13">
    <source>
        <dbReference type="Proteomes" id="UP001479290"/>
    </source>
</evidence>
<evidence type="ECO:0000256" key="8">
    <source>
        <dbReference type="SAM" id="MobiDB-lite"/>
    </source>
</evidence>
<feature type="domain" description="T cell CD4 receptor C-terminal region" evidence="10">
    <location>
        <begin position="129"/>
        <end position="155"/>
    </location>
</feature>
<protein>
    <submittedName>
        <fullName evidence="12">Uncharacterized protein</fullName>
    </submittedName>
</protein>
<keyword evidence="7" id="KW-0393">Immunoglobulin domain</keyword>